<dbReference type="Proteomes" id="UP001059041">
    <property type="component" value="Linkage Group LG11"/>
</dbReference>
<organism evidence="2 3">
    <name type="scientific">Triplophysa rosa</name>
    <name type="common">Cave loach</name>
    <dbReference type="NCBI Taxonomy" id="992332"/>
    <lineage>
        <taxon>Eukaryota</taxon>
        <taxon>Metazoa</taxon>
        <taxon>Chordata</taxon>
        <taxon>Craniata</taxon>
        <taxon>Vertebrata</taxon>
        <taxon>Euteleostomi</taxon>
        <taxon>Actinopterygii</taxon>
        <taxon>Neopterygii</taxon>
        <taxon>Teleostei</taxon>
        <taxon>Ostariophysi</taxon>
        <taxon>Cypriniformes</taxon>
        <taxon>Nemacheilidae</taxon>
        <taxon>Triplophysa</taxon>
    </lineage>
</organism>
<dbReference type="AlphaFoldDB" id="A0A9W7WIY6"/>
<evidence type="ECO:0000256" key="1">
    <source>
        <dbReference type="SAM" id="MobiDB-lite"/>
    </source>
</evidence>
<accession>A0A9W7WIY6</accession>
<sequence length="147" mass="16866">MSQEDGKMKVTARKLKNERGKGTRDVGDSLRDGRHGENREREEEEGSGETPPLSLSVCPLASVCPRSHARLMETINALIRQEEEKLTNESKEEWIETLGGGLRHREQKRRRNKATVEHSRNTAVDHNQHYSLNEKRGKTLERSQIQL</sequence>
<feature type="compositionally biased region" description="Basic and acidic residues" evidence="1">
    <location>
        <begin position="15"/>
        <end position="41"/>
    </location>
</feature>
<evidence type="ECO:0000313" key="3">
    <source>
        <dbReference type="Proteomes" id="UP001059041"/>
    </source>
</evidence>
<comment type="caution">
    <text evidence="2">The sequence shown here is derived from an EMBL/GenBank/DDBJ whole genome shotgun (WGS) entry which is preliminary data.</text>
</comment>
<evidence type="ECO:0000313" key="2">
    <source>
        <dbReference type="EMBL" id="KAI7803567.1"/>
    </source>
</evidence>
<name>A0A9W7WIY6_TRIRA</name>
<gene>
    <name evidence="2" type="ORF">IRJ41_008420</name>
</gene>
<feature type="region of interest" description="Disordered" evidence="1">
    <location>
        <begin position="1"/>
        <end position="57"/>
    </location>
</feature>
<dbReference type="EMBL" id="JAFHDT010000011">
    <property type="protein sequence ID" value="KAI7803567.1"/>
    <property type="molecule type" value="Genomic_DNA"/>
</dbReference>
<protein>
    <submittedName>
        <fullName evidence="2">Uncharacterized protein</fullName>
    </submittedName>
</protein>
<keyword evidence="3" id="KW-1185">Reference proteome</keyword>
<proteinExistence type="predicted"/>
<feature type="region of interest" description="Disordered" evidence="1">
    <location>
        <begin position="98"/>
        <end position="122"/>
    </location>
</feature>
<reference evidence="2" key="1">
    <citation type="submission" date="2021-02" db="EMBL/GenBank/DDBJ databases">
        <title>Comparative genomics reveals that relaxation of natural selection precedes convergent phenotypic evolution of cavefish.</title>
        <authorList>
            <person name="Peng Z."/>
        </authorList>
    </citation>
    <scope>NUCLEOTIDE SEQUENCE</scope>
    <source>
        <tissue evidence="2">Muscle</tissue>
    </source>
</reference>